<gene>
    <name evidence="1" type="ORF">M752DRAFT_278106</name>
</gene>
<reference evidence="1 2" key="1">
    <citation type="submission" date="2018-07" db="EMBL/GenBank/DDBJ databases">
        <title>Section-level genome sequencing of Aspergillus section Nigri to investigate inter- and intra-species variation.</title>
        <authorList>
            <consortium name="DOE Joint Genome Institute"/>
            <person name="Vesth T.C."/>
            <person name="Nybo J.L."/>
            <person name="Theobald S."/>
            <person name="Frisvad J.C."/>
            <person name="Larsen T.O."/>
            <person name="Nielsen K.F."/>
            <person name="Hoof J.B."/>
            <person name="Brandl J."/>
            <person name="Salamov A."/>
            <person name="Riley R."/>
            <person name="Gladden J.M."/>
            <person name="Phatale P."/>
            <person name="Nielsen M.T."/>
            <person name="Lyhne E.K."/>
            <person name="Kogle M.E."/>
            <person name="Strasser K."/>
            <person name="McDonnell E."/>
            <person name="Barry K."/>
            <person name="Clum A."/>
            <person name="Chen C."/>
            <person name="Nolan M."/>
            <person name="Sandor L."/>
            <person name="Kuo A."/>
            <person name="Lipzen A."/>
            <person name="Hainaut M."/>
            <person name="Drula E."/>
            <person name="Tsang A."/>
            <person name="Magnuson J.K."/>
            <person name="Henrissat B."/>
            <person name="Wiebenga A."/>
            <person name="Simmons B.A."/>
            <person name="Makela M.R."/>
            <person name="De vries R.P."/>
            <person name="Grigoriev I.V."/>
            <person name="Mortensen U.H."/>
            <person name="Baker S.E."/>
            <person name="Andersen M.R."/>
        </authorList>
    </citation>
    <scope>NUCLEOTIDE SEQUENCE [LARGE SCALE GENOMIC DNA]</scope>
    <source>
        <strain evidence="1 2">ATCC 13157</strain>
    </source>
</reference>
<dbReference type="AlphaFoldDB" id="A0A370PBP0"/>
<proteinExistence type="predicted"/>
<protein>
    <submittedName>
        <fullName evidence="1">Uncharacterized protein</fullName>
    </submittedName>
</protein>
<keyword evidence="2" id="KW-1185">Reference proteome</keyword>
<dbReference type="Proteomes" id="UP000254937">
    <property type="component" value="Unassembled WGS sequence"/>
</dbReference>
<accession>A0A370PBP0</accession>
<evidence type="ECO:0000313" key="1">
    <source>
        <dbReference type="EMBL" id="RDK39615.1"/>
    </source>
</evidence>
<dbReference type="EMBL" id="KZ851860">
    <property type="protein sequence ID" value="RDK39615.1"/>
    <property type="molecule type" value="Genomic_DNA"/>
</dbReference>
<evidence type="ECO:0000313" key="2">
    <source>
        <dbReference type="Proteomes" id="UP000254937"/>
    </source>
</evidence>
<organism evidence="1 2">
    <name type="scientific">Aspergillus phoenicis ATCC 13157</name>
    <dbReference type="NCBI Taxonomy" id="1353007"/>
    <lineage>
        <taxon>Eukaryota</taxon>
        <taxon>Fungi</taxon>
        <taxon>Dikarya</taxon>
        <taxon>Ascomycota</taxon>
        <taxon>Pezizomycotina</taxon>
        <taxon>Eurotiomycetes</taxon>
        <taxon>Eurotiomycetidae</taxon>
        <taxon>Eurotiales</taxon>
        <taxon>Aspergillaceae</taxon>
        <taxon>Aspergillus</taxon>
    </lineage>
</organism>
<sequence length="356" mass="40422">MSDKWEVANFSLSTNVQNETEREIFANGNMQAQINVRIKAIVYDTLDTPYQLTESDLESLKLIDYSTKEELAGKWTYSREEDEDFVHTMPGQLPSAAPVVPNADGSQTVVLWVSSTTLGDKRIAAQITELGEKPAIVTTTGGTYDSSITIVAKQPITYTMNDVTVTREDTAEGFWSKRVWFGNTEKRYEYAWDQDNYYIKSKLYPFVKVDPKNVDTDGTQQPYGRNTYFRDAFAYLGLGNNRDVSIFFMPQMGGSSTKWRGVYASNDYNIIDTCAKVTVNQRPNELCLTRLLFGNGWVSWYPNWQPDAWFTIYDQYGNPGYFSVKTNGSNTISISTRYVNRELSADSKTIKSTSKL</sequence>
<name>A0A370PBP0_ASPPH</name>